<evidence type="ECO:0000313" key="7">
    <source>
        <dbReference type="Proteomes" id="UP001163152"/>
    </source>
</evidence>
<feature type="domain" description="AB hydrolase-1" evidence="4">
    <location>
        <begin position="267"/>
        <end position="376"/>
    </location>
</feature>
<dbReference type="AlphaFoldDB" id="A0A9E9C5I1"/>
<dbReference type="PANTHER" id="PTHR10272">
    <property type="entry name" value="PLATELET-ACTIVATING FACTOR ACETYLHYDROLASE"/>
    <property type="match status" value="1"/>
</dbReference>
<dbReference type="PANTHER" id="PTHR10272:SF13">
    <property type="entry name" value="POLY(ETHYLENE TEREPHTHALATE) HYDROLASE"/>
    <property type="match status" value="1"/>
</dbReference>
<feature type="domain" description="DUF1400" evidence="5">
    <location>
        <begin position="56"/>
        <end position="181"/>
    </location>
</feature>
<keyword evidence="2" id="KW-0442">Lipid degradation</keyword>
<dbReference type="GO" id="GO:0016042">
    <property type="term" value="P:lipid catabolic process"/>
    <property type="evidence" value="ECO:0007669"/>
    <property type="project" value="UniProtKB-KW"/>
</dbReference>
<evidence type="ECO:0000256" key="2">
    <source>
        <dbReference type="ARBA" id="ARBA00022963"/>
    </source>
</evidence>
<dbReference type="Pfam" id="PF00561">
    <property type="entry name" value="Abhydrolase_1"/>
    <property type="match status" value="1"/>
</dbReference>
<evidence type="ECO:0000259" key="5">
    <source>
        <dbReference type="Pfam" id="PF07176"/>
    </source>
</evidence>
<dbReference type="SUPFAM" id="SSF53474">
    <property type="entry name" value="alpha/beta-Hydrolases"/>
    <property type="match status" value="1"/>
</dbReference>
<dbReference type="Pfam" id="PF07176">
    <property type="entry name" value="DUF1400"/>
    <property type="match status" value="1"/>
</dbReference>
<accession>A0A9E9C5I1</accession>
<proteinExistence type="predicted"/>
<evidence type="ECO:0000256" key="1">
    <source>
        <dbReference type="ARBA" id="ARBA00022801"/>
    </source>
</evidence>
<dbReference type="InterPro" id="IPR010802">
    <property type="entry name" value="DUF1400"/>
</dbReference>
<dbReference type="KEGG" id="tsin:OXH18_13505"/>
<dbReference type="GO" id="GO:0003847">
    <property type="term" value="F:1-alkyl-2-acetylglycerophosphocholine esterase activity"/>
    <property type="evidence" value="ECO:0007669"/>
    <property type="project" value="TreeGrafter"/>
</dbReference>
<sequence>MTTSSASDPPTDTANPIAAEPCFRSRSWFKRKIFHRSWQVALGCLAALTTAIPSPAAERVSVSYGPLELSLSVKDLETYAETGRMSNGLAFYARFVDDENLEQLRDLLRQQLDLDAVAISQILYSSFGETSLQQLGELIQTDARQNGFYALRSALILAANDPEGLTPLNIIKHFPTPTVRIQSVRAIQVANEFTQLLHQTDRIRAVMSEQAAADIATDVSVDFARGLNLQEFGTIDWQQETLQLHDRLRNRSIAVDLYTPNLSEAAPVLVISHGIAADRQDFSELAQHLASHGFAVAVLDHPGSDRQHFQNLLRGLTQEIAEPNEFVNRPLDVSYLLDELEQLNQPGAPLHNRLNLQKVGVIGHSLGGYTALALAGAQLNFDLLRRECQSSFIDLNIANLSMPLQCEALRTTLEAQPLQDNRVRAIVAVNSVSHNVFGQEGLRSVQVPVMLIGGSRDVISPVLLEQVCPFTWLTGTDKYLAVIEKGTHVYNYQNTSQNQLFPGEPTNPNPALAHRYLQALSLAFSKVHVAAQPEYRDYLRASYAQSISESPLPLTLLNALNTAPLTRSLVGACPGTSENR</sequence>
<dbReference type="Gene3D" id="3.40.50.1820">
    <property type="entry name" value="alpha/beta hydrolase"/>
    <property type="match status" value="1"/>
</dbReference>
<evidence type="ECO:0000313" key="6">
    <source>
        <dbReference type="EMBL" id="WAL58204.1"/>
    </source>
</evidence>
<name>A0A9E9C5I1_9CYAN</name>
<dbReference type="EMBL" id="CP113797">
    <property type="protein sequence ID" value="WAL58204.1"/>
    <property type="molecule type" value="Genomic_DNA"/>
</dbReference>
<reference evidence="6" key="1">
    <citation type="submission" date="2022-12" db="EMBL/GenBank/DDBJ databases">
        <title>Polyphasic identification of a Novel Hot-Spring Cyanobacterium Ocullathermofonsia sinensis gen nov. sp. nov. and Genomic Insights on its Adaptations to the Thermal Habitat.</title>
        <authorList>
            <person name="Daroch M."/>
            <person name="Tang J."/>
            <person name="Jiang Y."/>
        </authorList>
    </citation>
    <scope>NUCLEOTIDE SEQUENCE</scope>
    <source>
        <strain evidence="6">PKUAC-SCTA174</strain>
    </source>
</reference>
<dbReference type="InterPro" id="IPR000073">
    <property type="entry name" value="AB_hydrolase_1"/>
</dbReference>
<keyword evidence="7" id="KW-1185">Reference proteome</keyword>
<protein>
    <submittedName>
        <fullName evidence="6">Alpha/beta hydrolase</fullName>
    </submittedName>
</protein>
<organism evidence="6 7">
    <name type="scientific">Thermocoleostomius sinensis A174</name>
    <dbReference type="NCBI Taxonomy" id="2016057"/>
    <lineage>
        <taxon>Bacteria</taxon>
        <taxon>Bacillati</taxon>
        <taxon>Cyanobacteriota</taxon>
        <taxon>Cyanophyceae</taxon>
        <taxon>Oculatellales</taxon>
        <taxon>Oculatellaceae</taxon>
        <taxon>Thermocoleostomius</taxon>
    </lineage>
</organism>
<evidence type="ECO:0000259" key="4">
    <source>
        <dbReference type="Pfam" id="PF00561"/>
    </source>
</evidence>
<dbReference type="Proteomes" id="UP001163152">
    <property type="component" value="Chromosome"/>
</dbReference>
<evidence type="ECO:0000256" key="3">
    <source>
        <dbReference type="ARBA" id="ARBA00023098"/>
    </source>
</evidence>
<keyword evidence="3" id="KW-0443">Lipid metabolism</keyword>
<gene>
    <name evidence="6" type="ORF">OXH18_13505</name>
</gene>
<dbReference type="RefSeq" id="WP_268607608.1">
    <property type="nucleotide sequence ID" value="NZ_CP113797.1"/>
</dbReference>
<dbReference type="InterPro" id="IPR029058">
    <property type="entry name" value="AB_hydrolase_fold"/>
</dbReference>
<keyword evidence="1 6" id="KW-0378">Hydrolase</keyword>